<evidence type="ECO:0000256" key="12">
    <source>
        <dbReference type="RuleBase" id="RU004241"/>
    </source>
</evidence>
<dbReference type="SUPFAM" id="SSF48113">
    <property type="entry name" value="Heme-dependent peroxidases"/>
    <property type="match status" value="1"/>
</dbReference>
<evidence type="ECO:0000256" key="5">
    <source>
        <dbReference type="ARBA" id="ARBA00022723"/>
    </source>
</evidence>
<evidence type="ECO:0000256" key="3">
    <source>
        <dbReference type="ARBA" id="ARBA00022559"/>
    </source>
</evidence>
<comment type="cofactor">
    <cofactor evidence="10">
        <name>Ca(2+)</name>
        <dbReference type="ChEBI" id="CHEBI:29108"/>
    </cofactor>
    <text evidence="10">Binds 2 calcium ions per subunit.</text>
</comment>
<dbReference type="PANTHER" id="PTHR31388">
    <property type="entry name" value="PEROXIDASE 72-RELATED"/>
    <property type="match status" value="1"/>
</dbReference>
<feature type="binding site" evidence="10">
    <location>
        <position position="53"/>
    </location>
    <ligand>
        <name>Ca(2+)</name>
        <dbReference type="ChEBI" id="CHEBI:29108"/>
        <label>2</label>
    </ligand>
</feature>
<dbReference type="Pfam" id="PF00141">
    <property type="entry name" value="peroxidase"/>
    <property type="match status" value="1"/>
</dbReference>
<sequence length="133" mass="14466">MVVLSGGHTIGNARCTTFRNHIYNDTNIEPTFASSLKANCPQSGGDNNLSPLDNTPTTFDNAYFVNLQSKKGVFHSDQELFNGGSTDSIVNTYSSNPSTFASEFAKDMLKMSNLSPLTGSNGEIRTKCWKTNN</sequence>
<evidence type="ECO:0000313" key="14">
    <source>
        <dbReference type="EMBL" id="VFQ79509.1"/>
    </source>
</evidence>
<evidence type="ECO:0000313" key="15">
    <source>
        <dbReference type="Proteomes" id="UP000595140"/>
    </source>
</evidence>
<feature type="binding site" evidence="10">
    <location>
        <position position="9"/>
    </location>
    <ligand>
        <name>Ca(2+)</name>
        <dbReference type="ChEBI" id="CHEBI:29108"/>
        <label>2</label>
    </ligand>
</feature>
<dbReference type="Gene3D" id="1.10.420.10">
    <property type="entry name" value="Peroxidase, domain 2"/>
    <property type="match status" value="1"/>
</dbReference>
<evidence type="ECO:0000256" key="2">
    <source>
        <dbReference type="ARBA" id="ARBA00012313"/>
    </source>
</evidence>
<keyword evidence="9 11" id="KW-1015">Disulfide bond</keyword>
<dbReference type="AlphaFoldDB" id="A0A484LTM3"/>
<keyword evidence="3" id="KW-0575">Peroxidase</keyword>
<dbReference type="GO" id="GO:0006979">
    <property type="term" value="P:response to oxidative stress"/>
    <property type="evidence" value="ECO:0007669"/>
    <property type="project" value="InterPro"/>
</dbReference>
<protein>
    <recommendedName>
        <fullName evidence="2">peroxidase</fullName>
        <ecNumber evidence="2">1.11.1.7</ecNumber>
    </recommendedName>
</protein>
<feature type="binding site" evidence="10">
    <location>
        <position position="55"/>
    </location>
    <ligand>
        <name>Ca(2+)</name>
        <dbReference type="ChEBI" id="CHEBI:29108"/>
        <label>2</label>
    </ligand>
</feature>
<comment type="cofactor">
    <cofactor evidence="10">
        <name>heme b</name>
        <dbReference type="ChEBI" id="CHEBI:60344"/>
    </cofactor>
    <text evidence="10">Binds 1 heme b (iron(II)-protoporphyrin IX) group per subunit.</text>
</comment>
<evidence type="ECO:0000256" key="8">
    <source>
        <dbReference type="ARBA" id="ARBA00023004"/>
    </source>
</evidence>
<dbReference type="PRINTS" id="PR00461">
    <property type="entry name" value="PLPEROXIDASE"/>
</dbReference>
<keyword evidence="5 10" id="KW-0479">Metal-binding</keyword>
<feature type="binding site" description="axial binding residue" evidence="10">
    <location>
        <position position="8"/>
    </location>
    <ligand>
        <name>heme b</name>
        <dbReference type="ChEBI" id="CHEBI:60344"/>
    </ligand>
    <ligandPart>
        <name>Fe</name>
        <dbReference type="ChEBI" id="CHEBI:18248"/>
    </ligandPart>
</feature>
<dbReference type="InterPro" id="IPR010255">
    <property type="entry name" value="Haem_peroxidase_sf"/>
</dbReference>
<keyword evidence="7" id="KW-0560">Oxidoreductase</keyword>
<dbReference type="PROSITE" id="PS50873">
    <property type="entry name" value="PEROXIDASE_4"/>
    <property type="match status" value="1"/>
</dbReference>
<keyword evidence="4" id="KW-0349">Heme</keyword>
<dbReference type="GO" id="GO:0020037">
    <property type="term" value="F:heme binding"/>
    <property type="evidence" value="ECO:0007669"/>
    <property type="project" value="InterPro"/>
</dbReference>
<accession>A0A484LTM3</accession>
<evidence type="ECO:0000256" key="1">
    <source>
        <dbReference type="ARBA" id="ARBA00000189"/>
    </source>
</evidence>
<gene>
    <name evidence="14" type="ORF">CCAM_LOCUS21285</name>
</gene>
<keyword evidence="15" id="KW-1185">Reference proteome</keyword>
<dbReference type="FunFam" id="1.10.420.10:FF:000001">
    <property type="entry name" value="Peroxidase"/>
    <property type="match status" value="1"/>
</dbReference>
<organism evidence="14 15">
    <name type="scientific">Cuscuta campestris</name>
    <dbReference type="NCBI Taxonomy" id="132261"/>
    <lineage>
        <taxon>Eukaryota</taxon>
        <taxon>Viridiplantae</taxon>
        <taxon>Streptophyta</taxon>
        <taxon>Embryophyta</taxon>
        <taxon>Tracheophyta</taxon>
        <taxon>Spermatophyta</taxon>
        <taxon>Magnoliopsida</taxon>
        <taxon>eudicotyledons</taxon>
        <taxon>Gunneridae</taxon>
        <taxon>Pentapetalae</taxon>
        <taxon>asterids</taxon>
        <taxon>lamiids</taxon>
        <taxon>Solanales</taxon>
        <taxon>Convolvulaceae</taxon>
        <taxon>Cuscuteae</taxon>
        <taxon>Cuscuta</taxon>
        <taxon>Cuscuta subgen. Grammica</taxon>
        <taxon>Cuscuta sect. Cleistogrammica</taxon>
    </lineage>
</organism>
<evidence type="ECO:0000256" key="6">
    <source>
        <dbReference type="ARBA" id="ARBA00022837"/>
    </source>
</evidence>
<dbReference type="GO" id="GO:0046872">
    <property type="term" value="F:metal ion binding"/>
    <property type="evidence" value="ECO:0007669"/>
    <property type="project" value="UniProtKB-KW"/>
</dbReference>
<evidence type="ECO:0000256" key="11">
    <source>
        <dbReference type="PIRSR" id="PIRSR600823-5"/>
    </source>
</evidence>
<dbReference type="InterPro" id="IPR000823">
    <property type="entry name" value="Peroxidase_pln"/>
</dbReference>
<evidence type="ECO:0000256" key="10">
    <source>
        <dbReference type="PIRSR" id="PIRSR600823-3"/>
    </source>
</evidence>
<dbReference type="OrthoDB" id="2113341at2759"/>
<comment type="similarity">
    <text evidence="12">Belongs to the peroxidase family.</text>
</comment>
<name>A0A484LTM3_9ASTE</name>
<dbReference type="EMBL" id="OOIL02001969">
    <property type="protein sequence ID" value="VFQ79509.1"/>
    <property type="molecule type" value="Genomic_DNA"/>
</dbReference>
<dbReference type="GO" id="GO:0140825">
    <property type="term" value="F:lactoperoxidase activity"/>
    <property type="evidence" value="ECO:0007669"/>
    <property type="project" value="UniProtKB-EC"/>
</dbReference>
<feature type="disulfide bond" evidence="11">
    <location>
        <begin position="15"/>
        <end position="40"/>
    </location>
</feature>
<proteinExistence type="inferred from homology"/>
<dbReference type="Proteomes" id="UP000595140">
    <property type="component" value="Unassembled WGS sequence"/>
</dbReference>
<keyword evidence="8 10" id="KW-0408">Iron</keyword>
<feature type="domain" description="Plant heme peroxidase family profile" evidence="13">
    <location>
        <begin position="1"/>
        <end position="132"/>
    </location>
</feature>
<dbReference type="InterPro" id="IPR002016">
    <property type="entry name" value="Haem_peroxidase"/>
</dbReference>
<comment type="catalytic activity">
    <reaction evidence="1">
        <text>2 a phenolic donor + H2O2 = 2 a phenolic radical donor + 2 H2O</text>
        <dbReference type="Rhea" id="RHEA:56136"/>
        <dbReference type="ChEBI" id="CHEBI:15377"/>
        <dbReference type="ChEBI" id="CHEBI:16240"/>
        <dbReference type="ChEBI" id="CHEBI:139520"/>
        <dbReference type="ChEBI" id="CHEBI:139521"/>
        <dbReference type="EC" id="1.11.1.7"/>
    </reaction>
</comment>
<evidence type="ECO:0000259" key="13">
    <source>
        <dbReference type="PROSITE" id="PS50873"/>
    </source>
</evidence>
<evidence type="ECO:0000256" key="7">
    <source>
        <dbReference type="ARBA" id="ARBA00023002"/>
    </source>
</evidence>
<feature type="binding site" evidence="10">
    <location>
        <position position="60"/>
    </location>
    <ligand>
        <name>Ca(2+)</name>
        <dbReference type="ChEBI" id="CHEBI:29108"/>
        <label>2</label>
    </ligand>
</feature>
<dbReference type="PANTHER" id="PTHR31388:SF247">
    <property type="entry name" value="PEROXIDASE"/>
    <property type="match status" value="1"/>
</dbReference>
<evidence type="ECO:0000256" key="4">
    <source>
        <dbReference type="ARBA" id="ARBA00022617"/>
    </source>
</evidence>
<evidence type="ECO:0000256" key="9">
    <source>
        <dbReference type="ARBA" id="ARBA00023157"/>
    </source>
</evidence>
<keyword evidence="6 10" id="KW-0106">Calcium</keyword>
<dbReference type="EC" id="1.11.1.7" evidence="2"/>
<reference evidence="14 15" key="1">
    <citation type="submission" date="2018-04" db="EMBL/GenBank/DDBJ databases">
        <authorList>
            <person name="Vogel A."/>
        </authorList>
    </citation>
    <scope>NUCLEOTIDE SEQUENCE [LARGE SCALE GENOMIC DNA]</scope>
</reference>